<feature type="region of interest" description="Disordered" evidence="1">
    <location>
        <begin position="75"/>
        <end position="100"/>
    </location>
</feature>
<feature type="transmembrane region" description="Helical" evidence="2">
    <location>
        <begin position="12"/>
        <end position="29"/>
    </location>
</feature>
<accession>A0A372FR79</accession>
<evidence type="ECO:0000256" key="2">
    <source>
        <dbReference type="SAM" id="Phobius"/>
    </source>
</evidence>
<evidence type="ECO:0000313" key="3">
    <source>
        <dbReference type="EMBL" id="RFS43282.1"/>
    </source>
</evidence>
<organism evidence="3 4">
    <name type="scientific">Micromonospora craniellae</name>
    <dbReference type="NCBI Taxonomy" id="2294034"/>
    <lineage>
        <taxon>Bacteria</taxon>
        <taxon>Bacillati</taxon>
        <taxon>Actinomycetota</taxon>
        <taxon>Actinomycetes</taxon>
        <taxon>Micromonosporales</taxon>
        <taxon>Micromonosporaceae</taxon>
        <taxon>Micromonospora</taxon>
    </lineage>
</organism>
<proteinExistence type="predicted"/>
<protein>
    <submittedName>
        <fullName evidence="3">Uncharacterized protein</fullName>
    </submittedName>
</protein>
<name>A0A372FR79_9ACTN</name>
<dbReference type="AlphaFoldDB" id="A0A372FR79"/>
<evidence type="ECO:0000256" key="1">
    <source>
        <dbReference type="SAM" id="MobiDB-lite"/>
    </source>
</evidence>
<keyword evidence="2" id="KW-0812">Transmembrane</keyword>
<comment type="caution">
    <text evidence="3">The sequence shown here is derived from an EMBL/GenBank/DDBJ whole genome shotgun (WGS) entry which is preliminary data.</text>
</comment>
<dbReference type="Proteomes" id="UP000262621">
    <property type="component" value="Unassembled WGS sequence"/>
</dbReference>
<keyword evidence="2" id="KW-1133">Transmembrane helix</keyword>
<keyword evidence="2" id="KW-0472">Membrane</keyword>
<reference evidence="3 4" key="1">
    <citation type="submission" date="2018-08" db="EMBL/GenBank/DDBJ databases">
        <title>Verrucosispora craniellae sp. nov., isolated from a marine sponge in the South China Sea.</title>
        <authorList>
            <person name="Li L."/>
            <person name="Lin H.W."/>
        </authorList>
    </citation>
    <scope>NUCLEOTIDE SEQUENCE [LARGE SCALE GENOMIC DNA]</scope>
    <source>
        <strain evidence="3 4">LHW63014</strain>
    </source>
</reference>
<keyword evidence="4" id="KW-1185">Reference proteome</keyword>
<sequence length="201" mass="20822">MYVDSVHRLRGALLAGIGAVALVLGGWWWQAQEPTPGAPASFGSGDGLRSATTWRMESGTRTSVVLDAQTGAVVSAPPDGGYGPPGGTMDASSSADHRSLRREEVRNVVWTELTKLTEGASVVRQAPIGYGETFRLRFRCVGPGDLLVTVDGARAADPITIGCDGAAAMTEVTGTGGPVRISFSTAGAEPLQLETRLIAPS</sequence>
<dbReference type="EMBL" id="QVFU01000070">
    <property type="protein sequence ID" value="RFS43282.1"/>
    <property type="molecule type" value="Genomic_DNA"/>
</dbReference>
<gene>
    <name evidence="3" type="ORF">D0Q02_28715</name>
</gene>
<evidence type="ECO:0000313" key="4">
    <source>
        <dbReference type="Proteomes" id="UP000262621"/>
    </source>
</evidence>